<feature type="region of interest" description="Disordered" evidence="1">
    <location>
        <begin position="48"/>
        <end position="91"/>
    </location>
</feature>
<dbReference type="Proteomes" id="UP000149345">
    <property type="component" value="Segment"/>
</dbReference>
<organism evidence="2 3">
    <name type="scientific">Gray Lodge virus</name>
    <dbReference type="NCBI Taxonomy" id="1272942"/>
    <lineage>
        <taxon>Viruses</taxon>
        <taxon>Riboviria</taxon>
        <taxon>Orthornavirae</taxon>
        <taxon>Negarnaviricota</taxon>
        <taxon>Haploviricotina</taxon>
        <taxon>Monjiviricetes</taxon>
        <taxon>Mononegavirales</taxon>
        <taxon>Rhabdoviridae</taxon>
        <taxon>Alpharhabdovirinae</taxon>
        <taxon>Hapavirus</taxon>
        <taxon>Hapavirus graylodge</taxon>
    </lineage>
</organism>
<feature type="compositionally biased region" description="Basic and acidic residues" evidence="1">
    <location>
        <begin position="49"/>
        <end position="60"/>
    </location>
</feature>
<name>A0A0D3R299_9RHAB</name>
<feature type="compositionally biased region" description="Basic and acidic residues" evidence="1">
    <location>
        <begin position="82"/>
        <end position="91"/>
    </location>
</feature>
<protein>
    <submittedName>
        <fullName evidence="2">Phosphoprotein</fullName>
    </submittedName>
</protein>
<evidence type="ECO:0000313" key="3">
    <source>
        <dbReference type="Proteomes" id="UP000149345"/>
    </source>
</evidence>
<evidence type="ECO:0000313" key="2">
    <source>
        <dbReference type="EMBL" id="AJR28575.1"/>
    </source>
</evidence>
<reference evidence="2 3" key="1">
    <citation type="journal article" date="2015" name="PLoS Pathog.">
        <title>Evolution of genome size and complexity in the rhabdoviridae.</title>
        <authorList>
            <person name="Walker P.J."/>
            <person name="Firth C."/>
            <person name="Widen S.G."/>
            <person name="Blasdell K.R."/>
            <person name="Guzman H."/>
            <person name="Wood T.G."/>
            <person name="Paradkar P.N."/>
            <person name="Holmes E.C."/>
            <person name="Tesh R.B."/>
            <person name="Vasilakis N."/>
        </authorList>
    </citation>
    <scope>NUCLEOTIDE SEQUENCE [LARGE SCALE GENOMIC DNA]</scope>
    <source>
        <strain evidence="2">BFN3187</strain>
    </source>
</reference>
<dbReference type="RefSeq" id="YP_009362202.1">
    <property type="nucleotide sequence ID" value="NC_034541.1"/>
</dbReference>
<dbReference type="GeneID" id="37627485"/>
<proteinExistence type="predicted"/>
<keyword evidence="3" id="KW-1185">Reference proteome</keyword>
<dbReference type="KEGG" id="vg:37627485"/>
<dbReference type="EMBL" id="KM205022">
    <property type="protein sequence ID" value="AJR28575.1"/>
    <property type="molecule type" value="Viral_cRNA"/>
</dbReference>
<evidence type="ECO:0000256" key="1">
    <source>
        <dbReference type="SAM" id="MobiDB-lite"/>
    </source>
</evidence>
<accession>A0A0D3R299</accession>
<sequence>MSKNFNWNGLAESVSKSVDDELDDDSQPALHHLESKLVSDWANSIMQIRSEDVPRPKDPPTCDSVPASMDSISPPRQGESQSADKDVSSSVDTRDLDSFSFVYPPGVGTKQRRIINSMIKNLLDFFDCEYSIKDTPCGMVITNTEPETDDEVPPLEEACESIHTSKNGQMISVIISRLRNGLVLEKKIGKGSVKVDYTTLKIPDNIQCPEEPFLDLQSAYNWLIKKSPRYHMIQSMYKPVVFP</sequence>